<accession>A0A7I8BFI0</accession>
<protein>
    <submittedName>
        <fullName evidence="2">Uncharacterized protein</fullName>
    </submittedName>
</protein>
<feature type="transmembrane region" description="Helical" evidence="1">
    <location>
        <begin position="43"/>
        <end position="63"/>
    </location>
</feature>
<evidence type="ECO:0000313" key="3">
    <source>
        <dbReference type="Proteomes" id="UP000510888"/>
    </source>
</evidence>
<proteinExistence type="predicted"/>
<name>A0A7I8BFI0_9BURK</name>
<dbReference type="AlphaFoldDB" id="A0A7I8BFI0"/>
<keyword evidence="1" id="KW-0812">Transmembrane</keyword>
<keyword evidence="1" id="KW-0472">Membrane</keyword>
<dbReference type="Proteomes" id="UP000510888">
    <property type="component" value="Chromosome 1"/>
</dbReference>
<evidence type="ECO:0000256" key="1">
    <source>
        <dbReference type="SAM" id="Phobius"/>
    </source>
</evidence>
<gene>
    <name evidence="2" type="ORF">PPGU16_02500</name>
</gene>
<evidence type="ECO:0000313" key="2">
    <source>
        <dbReference type="EMBL" id="BCF87183.1"/>
    </source>
</evidence>
<keyword evidence="1" id="KW-1133">Transmembrane helix</keyword>
<sequence>MRFRRAHARALREITQHHRARLVREHVEQTEPDFDRLDARAQFLLATVVLAVVLVSGIVVGGIERFGGVGILADRTGTGGRRHRQWLNGER</sequence>
<reference evidence="2 3" key="1">
    <citation type="journal article" date="2020" name="Genes (Basel)">
        <title>Genomic Comparison of Insect Gut Symbionts from Divergent Burkholderia Subclades.</title>
        <authorList>
            <person name="Takeshita K."/>
            <person name="Kikuchi Y."/>
        </authorList>
    </citation>
    <scope>NUCLEOTIDE SEQUENCE [LARGE SCALE GENOMIC DNA]</scope>
    <source>
        <strain evidence="2 3">PGU16</strain>
    </source>
</reference>
<keyword evidence="3" id="KW-1185">Reference proteome</keyword>
<dbReference type="KEGG" id="plad:PPGU16_02500"/>
<dbReference type="EMBL" id="AP023174">
    <property type="protein sequence ID" value="BCF87183.1"/>
    <property type="molecule type" value="Genomic_DNA"/>
</dbReference>
<organism evidence="2 3">
    <name type="scientific">Paraburkholderia largidicola</name>
    <dbReference type="NCBI Taxonomy" id="3014751"/>
    <lineage>
        <taxon>Bacteria</taxon>
        <taxon>Pseudomonadati</taxon>
        <taxon>Pseudomonadota</taxon>
        <taxon>Betaproteobacteria</taxon>
        <taxon>Burkholderiales</taxon>
        <taxon>Burkholderiaceae</taxon>
        <taxon>Paraburkholderia</taxon>
    </lineage>
</organism>